<name>E8UTZ5_THEBF</name>
<keyword evidence="2" id="KW-1185">Reference proteome</keyword>
<dbReference type="Proteomes" id="UP000002062">
    <property type="component" value="Chromosome"/>
</dbReference>
<organism evidence="1 2">
    <name type="scientific">Thermoanaerobacter brockii subsp. finnii (strain ATCC 43586 / DSM 3389 / AKO-1)</name>
    <name type="common">Thermoanaerobacter finnii</name>
    <dbReference type="NCBI Taxonomy" id="509193"/>
    <lineage>
        <taxon>Bacteria</taxon>
        <taxon>Bacillati</taxon>
        <taxon>Bacillota</taxon>
        <taxon>Clostridia</taxon>
        <taxon>Thermoanaerobacterales</taxon>
        <taxon>Thermoanaerobacteraceae</taxon>
        <taxon>Thermoanaerobacter</taxon>
    </lineage>
</organism>
<proteinExistence type="predicted"/>
<dbReference type="KEGG" id="tbo:Thebr_1413"/>
<accession>E8UTZ5</accession>
<reference evidence="1 2" key="1">
    <citation type="submission" date="2011-01" db="EMBL/GenBank/DDBJ databases">
        <title>Complete sequence of Thermoanaerobacter brockii finnii Ako-1.</title>
        <authorList>
            <consortium name="US DOE Joint Genome Institute"/>
            <person name="Lucas S."/>
            <person name="Copeland A."/>
            <person name="Lapidus A."/>
            <person name="Cheng J.-F."/>
            <person name="Goodwin L."/>
            <person name="Pitluck S."/>
            <person name="Chertkov O."/>
            <person name="Munk C."/>
            <person name="Detter J.C."/>
            <person name="Han C."/>
            <person name="Tapia R."/>
            <person name="Land M."/>
            <person name="Hauser L."/>
            <person name="Kyrpides N."/>
            <person name="Ivanova N."/>
            <person name="Mikhailova N."/>
            <person name="Pagani I."/>
            <person name="Hemme C.L."/>
            <person name="Woyke T."/>
        </authorList>
    </citation>
    <scope>NUCLEOTIDE SEQUENCE [LARGE SCALE GENOMIC DNA]</scope>
    <source>
        <strain evidence="2">ATCC 43586 / DSM 3389 / AKO-1</strain>
    </source>
</reference>
<dbReference type="EMBL" id="CP002466">
    <property type="protein sequence ID" value="ADV79982.1"/>
    <property type="molecule type" value="Genomic_DNA"/>
</dbReference>
<dbReference type="AlphaFoldDB" id="E8UTZ5"/>
<protein>
    <submittedName>
        <fullName evidence="1">Uncharacterized protein</fullName>
    </submittedName>
</protein>
<evidence type="ECO:0000313" key="2">
    <source>
        <dbReference type="Proteomes" id="UP000002062"/>
    </source>
</evidence>
<dbReference type="HOGENOM" id="CLU_2588567_0_0_9"/>
<gene>
    <name evidence="1" type="ordered locus">Thebr_1413</name>
</gene>
<sequence length="80" mass="9398">MEFKEGMYPTSSSTGHTMVVRGYEYYADTYDKVYLLMDPNIGYVSVKGQTYSRDCVYVIGGFKYLVLVYYCRHFNTNRIK</sequence>
<evidence type="ECO:0000313" key="1">
    <source>
        <dbReference type="EMBL" id="ADV79982.1"/>
    </source>
</evidence>